<feature type="DNA-binding region" description="OmpR/PhoB-type" evidence="10">
    <location>
        <begin position="135"/>
        <end position="235"/>
    </location>
</feature>
<evidence type="ECO:0000256" key="10">
    <source>
        <dbReference type="PROSITE-ProRule" id="PRU01091"/>
    </source>
</evidence>
<dbReference type="SUPFAM" id="SSF46894">
    <property type="entry name" value="C-terminal effector domain of the bipartite response regulators"/>
    <property type="match status" value="1"/>
</dbReference>
<dbReference type="SUPFAM" id="SSF52172">
    <property type="entry name" value="CheY-like"/>
    <property type="match status" value="1"/>
</dbReference>
<organism evidence="13">
    <name type="scientific">Ruegeria sp. PrR005</name>
    <dbReference type="NCBI Taxonomy" id="2706882"/>
    <lineage>
        <taxon>Bacteria</taxon>
        <taxon>Pseudomonadati</taxon>
        <taxon>Pseudomonadota</taxon>
        <taxon>Alphaproteobacteria</taxon>
        <taxon>Rhodobacterales</taxon>
        <taxon>Roseobacteraceae</taxon>
        <taxon>Ruegeria</taxon>
    </lineage>
</organism>
<dbReference type="Gene3D" id="1.10.10.10">
    <property type="entry name" value="Winged helix-like DNA-binding domain superfamily/Winged helix DNA-binding domain"/>
    <property type="match status" value="1"/>
</dbReference>
<gene>
    <name evidence="13" type="ORF">G0P99_06155</name>
</gene>
<dbReference type="AlphaFoldDB" id="A0A6B2NQE5"/>
<evidence type="ECO:0000256" key="4">
    <source>
        <dbReference type="ARBA" id="ARBA00023012"/>
    </source>
</evidence>
<dbReference type="GO" id="GO:0032993">
    <property type="term" value="C:protein-DNA complex"/>
    <property type="evidence" value="ECO:0007669"/>
    <property type="project" value="TreeGrafter"/>
</dbReference>
<evidence type="ECO:0000259" key="12">
    <source>
        <dbReference type="PROSITE" id="PS51755"/>
    </source>
</evidence>
<keyword evidence="3 9" id="KW-0597">Phosphoprotein</keyword>
<keyword evidence="6 10" id="KW-0238">DNA-binding</keyword>
<feature type="domain" description="OmpR/PhoB-type" evidence="12">
    <location>
        <begin position="135"/>
        <end position="235"/>
    </location>
</feature>
<evidence type="ECO:0000256" key="6">
    <source>
        <dbReference type="ARBA" id="ARBA00023125"/>
    </source>
</evidence>
<feature type="modified residue" description="4-aspartylphosphate" evidence="9">
    <location>
        <position position="56"/>
    </location>
</feature>
<dbReference type="PANTHER" id="PTHR48111">
    <property type="entry name" value="REGULATOR OF RPOS"/>
    <property type="match status" value="1"/>
</dbReference>
<dbReference type="GO" id="GO:0006355">
    <property type="term" value="P:regulation of DNA-templated transcription"/>
    <property type="evidence" value="ECO:0007669"/>
    <property type="project" value="InterPro"/>
</dbReference>
<evidence type="ECO:0000259" key="11">
    <source>
        <dbReference type="PROSITE" id="PS50110"/>
    </source>
</evidence>
<dbReference type="InterPro" id="IPR039420">
    <property type="entry name" value="WalR-like"/>
</dbReference>
<feature type="domain" description="Response regulatory" evidence="11">
    <location>
        <begin position="7"/>
        <end position="120"/>
    </location>
</feature>
<dbReference type="InterPro" id="IPR036388">
    <property type="entry name" value="WH-like_DNA-bd_sf"/>
</dbReference>
<accession>A0A6B2NQE5</accession>
<dbReference type="PANTHER" id="PTHR48111:SF4">
    <property type="entry name" value="DNA-BINDING DUAL TRANSCRIPTIONAL REGULATOR OMPR"/>
    <property type="match status" value="1"/>
</dbReference>
<dbReference type="SMART" id="SM00448">
    <property type="entry name" value="REC"/>
    <property type="match status" value="1"/>
</dbReference>
<dbReference type="Pfam" id="PF00486">
    <property type="entry name" value="Trans_reg_C"/>
    <property type="match status" value="1"/>
</dbReference>
<dbReference type="InterPro" id="IPR001867">
    <property type="entry name" value="OmpR/PhoB-type_DNA-bd"/>
</dbReference>
<dbReference type="RefSeq" id="WP_164128517.1">
    <property type="nucleotide sequence ID" value="NZ_JAAGOX010000010.1"/>
</dbReference>
<evidence type="ECO:0000256" key="2">
    <source>
        <dbReference type="ARBA" id="ARBA00022490"/>
    </source>
</evidence>
<dbReference type="EMBL" id="JAAGOX010000010">
    <property type="protein sequence ID" value="NDW44534.1"/>
    <property type="molecule type" value="Genomic_DNA"/>
</dbReference>
<dbReference type="GO" id="GO:0005829">
    <property type="term" value="C:cytosol"/>
    <property type="evidence" value="ECO:0007669"/>
    <property type="project" value="TreeGrafter"/>
</dbReference>
<dbReference type="InterPro" id="IPR001789">
    <property type="entry name" value="Sig_transdc_resp-reg_receiver"/>
</dbReference>
<evidence type="ECO:0000256" key="9">
    <source>
        <dbReference type="PROSITE-ProRule" id="PRU00169"/>
    </source>
</evidence>
<evidence type="ECO:0000256" key="1">
    <source>
        <dbReference type="ARBA" id="ARBA00004496"/>
    </source>
</evidence>
<proteinExistence type="predicted"/>
<comment type="subcellular location">
    <subcellularLocation>
        <location evidence="1">Cytoplasm</location>
    </subcellularLocation>
</comment>
<dbReference type="GO" id="GO:0000976">
    <property type="term" value="F:transcription cis-regulatory region binding"/>
    <property type="evidence" value="ECO:0007669"/>
    <property type="project" value="TreeGrafter"/>
</dbReference>
<sequence>MQNPTPHILVVDDHSEIRNAVCRYLEKHGMRASMAKDAKEMDAVLVSGSIDLIVLDVMMPGEDGLSACKRLSQTGDVPILLLTALDEDMDRIIGLETGADDYLSKPFNPRELLARIRAILRRSSRTVSPAGSLAGKRIRFAQWILDSDRRVIVDEEGRETSLTSADFKLLVVMLERARMVLSRDQLMELTSGRATAPLDRTIDNQISRLRRKIEKDLLRPRLITTYRNGGYCLSADIEVLET</sequence>
<name>A0A6B2NQE5_9RHOB</name>
<keyword evidence="4" id="KW-0902">Two-component regulatory system</keyword>
<protein>
    <recommendedName>
        <fullName evidence="8">Regulatory protein VirG</fullName>
    </recommendedName>
</protein>
<evidence type="ECO:0000256" key="5">
    <source>
        <dbReference type="ARBA" id="ARBA00023015"/>
    </source>
</evidence>
<dbReference type="GO" id="GO:0000156">
    <property type="term" value="F:phosphorelay response regulator activity"/>
    <property type="evidence" value="ECO:0007669"/>
    <property type="project" value="TreeGrafter"/>
</dbReference>
<dbReference type="Gene3D" id="3.40.50.2300">
    <property type="match status" value="1"/>
</dbReference>
<reference evidence="13" key="1">
    <citation type="submission" date="2020-02" db="EMBL/GenBank/DDBJ databases">
        <title>Delineation of the pyrene-degrading pathway in Roseobacter clade bacteria by genomic analysis.</title>
        <authorList>
            <person name="Zhou H."/>
            <person name="Wang H."/>
        </authorList>
    </citation>
    <scope>NUCLEOTIDE SEQUENCE</scope>
    <source>
        <strain evidence="13">PrR005</strain>
    </source>
</reference>
<evidence type="ECO:0000313" key="13">
    <source>
        <dbReference type="EMBL" id="NDW44534.1"/>
    </source>
</evidence>
<evidence type="ECO:0000256" key="8">
    <source>
        <dbReference type="ARBA" id="ARBA00067337"/>
    </source>
</evidence>
<comment type="caution">
    <text evidence="13">The sequence shown here is derived from an EMBL/GenBank/DDBJ whole genome shotgun (WGS) entry which is preliminary data.</text>
</comment>
<dbReference type="Gene3D" id="6.10.250.690">
    <property type="match status" value="1"/>
</dbReference>
<dbReference type="InterPro" id="IPR016032">
    <property type="entry name" value="Sig_transdc_resp-reg_C-effctor"/>
</dbReference>
<dbReference type="InterPro" id="IPR011006">
    <property type="entry name" value="CheY-like_superfamily"/>
</dbReference>
<dbReference type="Pfam" id="PF00072">
    <property type="entry name" value="Response_reg"/>
    <property type="match status" value="1"/>
</dbReference>
<evidence type="ECO:0000256" key="3">
    <source>
        <dbReference type="ARBA" id="ARBA00022553"/>
    </source>
</evidence>
<keyword evidence="5" id="KW-0805">Transcription regulation</keyword>
<dbReference type="PROSITE" id="PS50110">
    <property type="entry name" value="RESPONSE_REGULATORY"/>
    <property type="match status" value="1"/>
</dbReference>
<keyword evidence="2" id="KW-0963">Cytoplasm</keyword>
<keyword evidence="7" id="KW-0804">Transcription</keyword>
<evidence type="ECO:0000256" key="7">
    <source>
        <dbReference type="ARBA" id="ARBA00023163"/>
    </source>
</evidence>
<dbReference type="FunFam" id="1.10.10.10:FF:000099">
    <property type="entry name" value="Two-component system response regulator TorR"/>
    <property type="match status" value="1"/>
</dbReference>
<dbReference type="CDD" id="cd00383">
    <property type="entry name" value="trans_reg_C"/>
    <property type="match status" value="1"/>
</dbReference>
<dbReference type="PROSITE" id="PS51755">
    <property type="entry name" value="OMPR_PHOB"/>
    <property type="match status" value="1"/>
</dbReference>
<dbReference type="SMART" id="SM00862">
    <property type="entry name" value="Trans_reg_C"/>
    <property type="match status" value="1"/>
</dbReference>